<dbReference type="EMBL" id="CM039436">
    <property type="protein sequence ID" value="KAI4314868.1"/>
    <property type="molecule type" value="Genomic_DNA"/>
</dbReference>
<comment type="caution">
    <text evidence="1">The sequence shown here is derived from an EMBL/GenBank/DDBJ whole genome shotgun (WGS) entry which is preliminary data.</text>
</comment>
<sequence>MYNAAPIRHIRQLCTSASSASTTSISRAKSRLRSQHDPDKALQIYSSLSKDYNSAASTRHALDLTVRRLLKSHRFSDIENFIESQKNDPKVKKEPFLSTLILSYGRAGMFDHALRTYDQMDDLGTPRSANSFNALLNACNQSKLFDKVPQLFDEMPKKYGFMPDKVSYGILVKSFCEAGQPAKAFEIVKEAEEKGVEPTVVTFTTILDALYSKGKIDEAEKLWTLMDKKGCIDVAAYNVKIRVAHSGTPAEVNAVMGEMSSSGFKPDTVGYNYLMTCYFQCGMVKEAKEVFKGLGKNGCNPNSATFRTSIFHLCNAGDFEEGYKVFKESVKLLKIPDFNTLKPLVEGLVKKGKKKEAKGMIRTMKKKSPPNMLKEWGMLEENLKLTSVKADTHEAKEASA</sequence>
<gene>
    <name evidence="1" type="ORF">L6164_027733</name>
</gene>
<protein>
    <submittedName>
        <fullName evidence="1">Uncharacterized protein</fullName>
    </submittedName>
</protein>
<keyword evidence="2" id="KW-1185">Reference proteome</keyword>
<name>A0ACB9LUT5_BAUVA</name>
<evidence type="ECO:0000313" key="2">
    <source>
        <dbReference type="Proteomes" id="UP000828941"/>
    </source>
</evidence>
<organism evidence="1 2">
    <name type="scientific">Bauhinia variegata</name>
    <name type="common">Purple orchid tree</name>
    <name type="synonym">Phanera variegata</name>
    <dbReference type="NCBI Taxonomy" id="167791"/>
    <lineage>
        <taxon>Eukaryota</taxon>
        <taxon>Viridiplantae</taxon>
        <taxon>Streptophyta</taxon>
        <taxon>Embryophyta</taxon>
        <taxon>Tracheophyta</taxon>
        <taxon>Spermatophyta</taxon>
        <taxon>Magnoliopsida</taxon>
        <taxon>eudicotyledons</taxon>
        <taxon>Gunneridae</taxon>
        <taxon>Pentapetalae</taxon>
        <taxon>rosids</taxon>
        <taxon>fabids</taxon>
        <taxon>Fabales</taxon>
        <taxon>Fabaceae</taxon>
        <taxon>Cercidoideae</taxon>
        <taxon>Cercideae</taxon>
        <taxon>Bauhiniinae</taxon>
        <taxon>Bauhinia</taxon>
    </lineage>
</organism>
<accession>A0ACB9LUT5</accession>
<dbReference type="Proteomes" id="UP000828941">
    <property type="component" value="Chromosome 11"/>
</dbReference>
<proteinExistence type="predicted"/>
<evidence type="ECO:0000313" key="1">
    <source>
        <dbReference type="EMBL" id="KAI4314868.1"/>
    </source>
</evidence>
<reference evidence="1 2" key="1">
    <citation type="journal article" date="2022" name="DNA Res.">
        <title>Chromosomal-level genome assembly of the orchid tree Bauhinia variegata (Leguminosae; Cercidoideae) supports the allotetraploid origin hypothesis of Bauhinia.</title>
        <authorList>
            <person name="Zhong Y."/>
            <person name="Chen Y."/>
            <person name="Zheng D."/>
            <person name="Pang J."/>
            <person name="Liu Y."/>
            <person name="Luo S."/>
            <person name="Meng S."/>
            <person name="Qian L."/>
            <person name="Wei D."/>
            <person name="Dai S."/>
            <person name="Zhou R."/>
        </authorList>
    </citation>
    <scope>NUCLEOTIDE SEQUENCE [LARGE SCALE GENOMIC DNA]</scope>
    <source>
        <strain evidence="1">BV-YZ2020</strain>
    </source>
</reference>